<dbReference type="Proteomes" id="UP000070498">
    <property type="component" value="Unassembled WGS sequence"/>
</dbReference>
<keyword evidence="4" id="KW-1185">Reference proteome</keyword>
<evidence type="ECO:0000256" key="1">
    <source>
        <dbReference type="ARBA" id="ARBA00022849"/>
    </source>
</evidence>
<dbReference type="SUPFAM" id="SSF52788">
    <property type="entry name" value="Phosphotyrosine protein phosphatases I"/>
    <property type="match status" value="1"/>
</dbReference>
<dbReference type="Gene3D" id="3.40.50.2300">
    <property type="match status" value="1"/>
</dbReference>
<evidence type="ECO:0000259" key="2">
    <source>
        <dbReference type="SMART" id="SM00226"/>
    </source>
</evidence>
<dbReference type="InterPro" id="IPR023485">
    <property type="entry name" value="Ptyr_pPase"/>
</dbReference>
<dbReference type="PANTHER" id="PTHR43428">
    <property type="entry name" value="ARSENATE REDUCTASE"/>
    <property type="match status" value="1"/>
</dbReference>
<dbReference type="RefSeq" id="WP_067653839.1">
    <property type="nucleotide sequence ID" value="NZ_KQ961039.1"/>
</dbReference>
<dbReference type="Pfam" id="PF01451">
    <property type="entry name" value="LMWPc"/>
    <property type="match status" value="1"/>
</dbReference>
<dbReference type="PANTHER" id="PTHR43428:SF1">
    <property type="entry name" value="ARSENATE REDUCTASE"/>
    <property type="match status" value="1"/>
</dbReference>
<reference evidence="3 4" key="1">
    <citation type="submission" date="2015-11" db="EMBL/GenBank/DDBJ databases">
        <title>Draft genome sequence of Agrobacterium sp. R89-1.</title>
        <authorList>
            <person name="Zahradnik J."/>
            <person name="Kyslikova E."/>
            <person name="Palyzova A."/>
            <person name="Kyslik P."/>
        </authorList>
    </citation>
    <scope>NUCLEOTIDE SEQUENCE [LARGE SCALE GENOMIC DNA]</scope>
    <source>
        <strain evidence="3 4">R89-1</strain>
    </source>
</reference>
<evidence type="ECO:0000313" key="4">
    <source>
        <dbReference type="Proteomes" id="UP000070498"/>
    </source>
</evidence>
<dbReference type="AlphaFoldDB" id="A0A135P6E9"/>
<dbReference type="STRING" id="2052828.ATO67_21580"/>
<dbReference type="GO" id="GO:0046685">
    <property type="term" value="P:response to arsenic-containing substance"/>
    <property type="evidence" value="ECO:0007669"/>
    <property type="project" value="UniProtKB-KW"/>
</dbReference>
<dbReference type="OrthoDB" id="9793058at2"/>
<dbReference type="InterPro" id="IPR036196">
    <property type="entry name" value="Ptyr_pPase_sf"/>
</dbReference>
<accession>A0A135P6E9</accession>
<dbReference type="EMBL" id="LNUW01000010">
    <property type="protein sequence ID" value="KXG86980.1"/>
    <property type="molecule type" value="Genomic_DNA"/>
</dbReference>
<feature type="domain" description="Phosphotyrosine protein phosphatase I" evidence="2">
    <location>
        <begin position="6"/>
        <end position="144"/>
    </location>
</feature>
<dbReference type="SMART" id="SM00226">
    <property type="entry name" value="LMWPc"/>
    <property type="match status" value="1"/>
</dbReference>
<name>A0A135P6E9_9HYPH</name>
<keyword evidence="1" id="KW-0059">Arsenical resistance</keyword>
<organism evidence="3 4">
    <name type="scientific">Agrobacterium bohemicum</name>
    <dbReference type="NCBI Taxonomy" id="2052828"/>
    <lineage>
        <taxon>Bacteria</taxon>
        <taxon>Pseudomonadati</taxon>
        <taxon>Pseudomonadota</taxon>
        <taxon>Alphaproteobacteria</taxon>
        <taxon>Hyphomicrobiales</taxon>
        <taxon>Rhizobiaceae</taxon>
        <taxon>Rhizobium/Agrobacterium group</taxon>
        <taxon>Agrobacterium</taxon>
    </lineage>
</organism>
<dbReference type="CDD" id="cd16345">
    <property type="entry name" value="LMWP_ArsC"/>
    <property type="match status" value="1"/>
</dbReference>
<evidence type="ECO:0000313" key="3">
    <source>
        <dbReference type="EMBL" id="KXG86980.1"/>
    </source>
</evidence>
<protein>
    <submittedName>
        <fullName evidence="3">ArsR family transcriptional regulator</fullName>
    </submittedName>
</protein>
<comment type="caution">
    <text evidence="3">The sequence shown here is derived from an EMBL/GenBank/DDBJ whole genome shotgun (WGS) entry which is preliminary data.</text>
</comment>
<sequence>MTEKTYNVLFLCTGNSARSILAEAVLNKEGGGRFKAYSAGSQPKGEVNPHALKELAALGYPSTGFSSKSWDVFAEPGAPQMDFIFTVCDSAAGEACPVWIGHPMTAHWGVEDPAAVTGTEVEIQRAFAQAARFLKNRITAFLSLPLESIDRLALETRLRQIGTMEGTTNGQGKTA</sequence>
<gene>
    <name evidence="3" type="ORF">ATO67_21580</name>
</gene>
<proteinExistence type="predicted"/>